<reference evidence="3 4" key="1">
    <citation type="submission" date="2018-06" db="EMBL/GenBank/DDBJ databases">
        <authorList>
            <consortium name="Pathogen Informatics"/>
            <person name="Doyle S."/>
        </authorList>
    </citation>
    <scope>NUCLEOTIDE SEQUENCE [LARGE SCALE GENOMIC DNA]</scope>
    <source>
        <strain evidence="3 4">NCTC11647</strain>
    </source>
</reference>
<keyword evidence="2" id="KW-0233">DNA recombination</keyword>
<dbReference type="PROSITE" id="PS51898">
    <property type="entry name" value="TYR_RECOMBINASE"/>
    <property type="match status" value="1"/>
</dbReference>
<dbReference type="Proteomes" id="UP000251647">
    <property type="component" value="Unassembled WGS sequence"/>
</dbReference>
<gene>
    <name evidence="3" type="ORF">NCTC11647_03738</name>
</gene>
<dbReference type="InterPro" id="IPR011010">
    <property type="entry name" value="DNA_brk_join_enz"/>
</dbReference>
<dbReference type="GO" id="GO:0015074">
    <property type="term" value="P:DNA integration"/>
    <property type="evidence" value="ECO:0007669"/>
    <property type="project" value="InterPro"/>
</dbReference>
<dbReference type="SUPFAM" id="SSF56349">
    <property type="entry name" value="DNA breaking-rejoining enzymes"/>
    <property type="match status" value="1"/>
</dbReference>
<keyword evidence="1" id="KW-0238">DNA-binding</keyword>
<dbReference type="InterPro" id="IPR010998">
    <property type="entry name" value="Integrase_recombinase_N"/>
</dbReference>
<accession>A0A2T3QJW9</accession>
<dbReference type="Pfam" id="PF00589">
    <property type="entry name" value="Phage_integrase"/>
    <property type="match status" value="1"/>
</dbReference>
<dbReference type="SUPFAM" id="SSF47823">
    <property type="entry name" value="lambda integrase-like, N-terminal domain"/>
    <property type="match status" value="1"/>
</dbReference>
<name>A0A2T3QJW9_PHODM</name>
<protein>
    <submittedName>
        <fullName evidence="3">Site-specific recombinase XerD</fullName>
    </submittedName>
</protein>
<dbReference type="EMBL" id="UATL01000005">
    <property type="protein sequence ID" value="SPY44787.1"/>
    <property type="molecule type" value="Genomic_DNA"/>
</dbReference>
<dbReference type="Gene3D" id="1.10.443.10">
    <property type="entry name" value="Intergrase catalytic core"/>
    <property type="match status" value="1"/>
</dbReference>
<proteinExistence type="predicted"/>
<dbReference type="Gene3D" id="1.10.150.130">
    <property type="match status" value="1"/>
</dbReference>
<evidence type="ECO:0000313" key="4">
    <source>
        <dbReference type="Proteomes" id="UP000251647"/>
    </source>
</evidence>
<dbReference type="AlphaFoldDB" id="A0A2T3QJW9"/>
<dbReference type="InterPro" id="IPR002104">
    <property type="entry name" value="Integrase_catalytic"/>
</dbReference>
<dbReference type="GO" id="GO:0003677">
    <property type="term" value="F:DNA binding"/>
    <property type="evidence" value="ECO:0007669"/>
    <property type="project" value="UniProtKB-KW"/>
</dbReference>
<dbReference type="RefSeq" id="WP_005304943.1">
    <property type="nucleotide sequence ID" value="NZ_PYOG01000010.1"/>
</dbReference>
<dbReference type="InterPro" id="IPR013762">
    <property type="entry name" value="Integrase-like_cat_sf"/>
</dbReference>
<evidence type="ECO:0000256" key="1">
    <source>
        <dbReference type="ARBA" id="ARBA00023125"/>
    </source>
</evidence>
<sequence length="323" mass="37089">MAKKIPIIEDDHIKQHSIEQFKSIADTIELWQQLTHRMYADNTLVAFKNDWNMFISFCHQLNQCCLPASADVTCRFIEKMAQTRKLSSLKRYIVTIGLVHKCHALPNPCTSSDVKLAMFQQRMDKHDDYTQAQGFCDNHLQQLHTLFSSATKPKDVRDMAIWALTFEGMLKRSEVAALTVNDIEFIDNKSLITINSHLIELSELATEAVKKWLTLSLIETGFIFRRIDRHDNIGDSPLDHSSIYRVFRRASQELDLPVDVIFSGQSPRVGASQDLARSGLSIHQIQTQGRWKSPAMPAQYIGDRGYRDQELKHFAKKNQKDID</sequence>
<evidence type="ECO:0000256" key="2">
    <source>
        <dbReference type="ARBA" id="ARBA00023172"/>
    </source>
</evidence>
<dbReference type="GO" id="GO:0006310">
    <property type="term" value="P:DNA recombination"/>
    <property type="evidence" value="ECO:0007669"/>
    <property type="project" value="UniProtKB-KW"/>
</dbReference>
<evidence type="ECO:0000313" key="3">
    <source>
        <dbReference type="EMBL" id="SPY44787.1"/>
    </source>
</evidence>
<dbReference type="OrthoDB" id="5914130at2"/>
<organism evidence="3 4">
    <name type="scientific">Photobacterium damselae</name>
    <dbReference type="NCBI Taxonomy" id="38293"/>
    <lineage>
        <taxon>Bacteria</taxon>
        <taxon>Pseudomonadati</taxon>
        <taxon>Pseudomonadota</taxon>
        <taxon>Gammaproteobacteria</taxon>
        <taxon>Vibrionales</taxon>
        <taxon>Vibrionaceae</taxon>
        <taxon>Photobacterium</taxon>
    </lineage>
</organism>